<organism evidence="1 2">
    <name type="scientific">Microthlaspi erraticum</name>
    <dbReference type="NCBI Taxonomy" id="1685480"/>
    <lineage>
        <taxon>Eukaryota</taxon>
        <taxon>Viridiplantae</taxon>
        <taxon>Streptophyta</taxon>
        <taxon>Embryophyta</taxon>
        <taxon>Tracheophyta</taxon>
        <taxon>Spermatophyta</taxon>
        <taxon>Magnoliopsida</taxon>
        <taxon>eudicotyledons</taxon>
        <taxon>Gunneridae</taxon>
        <taxon>Pentapetalae</taxon>
        <taxon>rosids</taxon>
        <taxon>malvids</taxon>
        <taxon>Brassicales</taxon>
        <taxon>Brassicaceae</taxon>
        <taxon>Coluteocarpeae</taxon>
        <taxon>Microthlaspi</taxon>
    </lineage>
</organism>
<reference evidence="1" key="1">
    <citation type="submission" date="2020-01" db="EMBL/GenBank/DDBJ databases">
        <authorList>
            <person name="Mishra B."/>
        </authorList>
    </citation>
    <scope>NUCLEOTIDE SEQUENCE [LARGE SCALE GENOMIC DNA]</scope>
</reference>
<dbReference type="Proteomes" id="UP000467841">
    <property type="component" value="Unassembled WGS sequence"/>
</dbReference>
<protein>
    <submittedName>
        <fullName evidence="1">Uncharacterized protein</fullName>
    </submittedName>
</protein>
<sequence length="104" mass="11770">MAASFPPLLYTTSLMTIFRENMMKRMKLRKSMHQPMLKSLQDLWDTTSVSLSITVMMRMGNLILRSRTPVVRPLVMVVSSGSRLVVSSSMALLTGFTTRVEEDV</sequence>
<evidence type="ECO:0000313" key="2">
    <source>
        <dbReference type="Proteomes" id="UP000467841"/>
    </source>
</evidence>
<accession>A0A6D2JIS5</accession>
<proteinExistence type="predicted"/>
<evidence type="ECO:0000313" key="1">
    <source>
        <dbReference type="EMBL" id="CAA7039748.1"/>
    </source>
</evidence>
<name>A0A6D2JIS5_9BRAS</name>
<comment type="caution">
    <text evidence="1">The sequence shown here is derived from an EMBL/GenBank/DDBJ whole genome shotgun (WGS) entry which is preliminary data.</text>
</comment>
<dbReference type="EMBL" id="CACVBM020001218">
    <property type="protein sequence ID" value="CAA7039748.1"/>
    <property type="molecule type" value="Genomic_DNA"/>
</dbReference>
<gene>
    <name evidence="1" type="ORF">MERR_LOCUS26983</name>
</gene>
<dbReference type="AlphaFoldDB" id="A0A6D2JIS5"/>
<keyword evidence="2" id="KW-1185">Reference proteome</keyword>